<reference evidence="2" key="1">
    <citation type="submission" date="2020-08" db="EMBL/GenBank/DDBJ databases">
        <title>Multicomponent nature underlies the extraordinary mechanical properties of spider dragline silk.</title>
        <authorList>
            <person name="Kono N."/>
            <person name="Nakamura H."/>
            <person name="Mori M."/>
            <person name="Yoshida Y."/>
            <person name="Ohtoshi R."/>
            <person name="Malay A.D."/>
            <person name="Moran D.A.P."/>
            <person name="Tomita M."/>
            <person name="Numata K."/>
            <person name="Arakawa K."/>
        </authorList>
    </citation>
    <scope>NUCLEOTIDE SEQUENCE</scope>
</reference>
<gene>
    <name evidence="2" type="ORF">TNCV_2180671</name>
</gene>
<dbReference type="Proteomes" id="UP000887159">
    <property type="component" value="Unassembled WGS sequence"/>
</dbReference>
<accession>A0A8X6VUU2</accession>
<dbReference type="InterPro" id="IPR036397">
    <property type="entry name" value="RNaseH_sf"/>
</dbReference>
<evidence type="ECO:0000313" key="3">
    <source>
        <dbReference type="Proteomes" id="UP000887159"/>
    </source>
</evidence>
<comment type="caution">
    <text evidence="2">The sequence shown here is derived from an EMBL/GenBank/DDBJ whole genome shotgun (WGS) entry which is preliminary data.</text>
</comment>
<organism evidence="2 3">
    <name type="scientific">Trichonephila clavipes</name>
    <name type="common">Golden silk orbweaver</name>
    <name type="synonym">Nephila clavipes</name>
    <dbReference type="NCBI Taxonomy" id="2585209"/>
    <lineage>
        <taxon>Eukaryota</taxon>
        <taxon>Metazoa</taxon>
        <taxon>Ecdysozoa</taxon>
        <taxon>Arthropoda</taxon>
        <taxon>Chelicerata</taxon>
        <taxon>Arachnida</taxon>
        <taxon>Araneae</taxon>
        <taxon>Araneomorphae</taxon>
        <taxon>Entelegynae</taxon>
        <taxon>Araneoidea</taxon>
        <taxon>Nephilidae</taxon>
        <taxon>Trichonephila</taxon>
    </lineage>
</organism>
<evidence type="ECO:0000256" key="1">
    <source>
        <dbReference type="SAM" id="MobiDB-lite"/>
    </source>
</evidence>
<proteinExistence type="predicted"/>
<feature type="region of interest" description="Disordered" evidence="1">
    <location>
        <begin position="19"/>
        <end position="39"/>
    </location>
</feature>
<sequence>MKLIITGDESWVYGYDAETKQQSSQWKTPGSPRPKKARPVRSKSCSLCFSMQMELFIMNSLPRTRQCSEQGILLGRHEEIKRGCSQKTTGVVGVLSLDASS</sequence>
<dbReference type="AlphaFoldDB" id="A0A8X6VUU2"/>
<dbReference type="EMBL" id="BMAU01021361">
    <property type="protein sequence ID" value="GFY22806.1"/>
    <property type="molecule type" value="Genomic_DNA"/>
</dbReference>
<dbReference type="GO" id="GO:0003676">
    <property type="term" value="F:nucleic acid binding"/>
    <property type="evidence" value="ECO:0007669"/>
    <property type="project" value="InterPro"/>
</dbReference>
<evidence type="ECO:0000313" key="2">
    <source>
        <dbReference type="EMBL" id="GFY22806.1"/>
    </source>
</evidence>
<dbReference type="Gene3D" id="3.30.420.10">
    <property type="entry name" value="Ribonuclease H-like superfamily/Ribonuclease H"/>
    <property type="match status" value="1"/>
</dbReference>
<name>A0A8X6VUU2_TRICX</name>
<protein>
    <submittedName>
        <fullName evidence="2">Uncharacterized protein</fullName>
    </submittedName>
</protein>
<keyword evidence="3" id="KW-1185">Reference proteome</keyword>